<name>A0AAX4IFM4_9PEZI</name>
<dbReference type="EMBL" id="CP137308">
    <property type="protein sequence ID" value="WQF82144.1"/>
    <property type="molecule type" value="Genomic_DNA"/>
</dbReference>
<feature type="compositionally biased region" description="Basic and acidic residues" evidence="1">
    <location>
        <begin position="74"/>
        <end position="86"/>
    </location>
</feature>
<sequence>MLSWRGAQGKRCDKNREIRIAVADFVCFATCQFSVSQHNTGIGTDKASNKKRPMILRDFKDIFLPGMPRKLKGVPKEEDQTRRQEPVPRGLVLSNPNDISDRLTSLGSTRRLTPQKARQHIAQGGRSNTASMRESSLSECAWRSTPNPGAHRSSQQAVHDVWERGGNSKLCSACMRHR</sequence>
<proteinExistence type="predicted"/>
<gene>
    <name evidence="2" type="ORF">CDEST_07158</name>
</gene>
<feature type="compositionally biased region" description="Polar residues" evidence="1">
    <location>
        <begin position="94"/>
        <end position="112"/>
    </location>
</feature>
<dbReference type="Proteomes" id="UP001322277">
    <property type="component" value="Chromosome 4"/>
</dbReference>
<evidence type="ECO:0000313" key="3">
    <source>
        <dbReference type="Proteomes" id="UP001322277"/>
    </source>
</evidence>
<dbReference type="RefSeq" id="XP_062779368.1">
    <property type="nucleotide sequence ID" value="XM_062923317.1"/>
</dbReference>
<dbReference type="KEGG" id="cdet:87943661"/>
<accession>A0AAX4IFM4</accession>
<feature type="region of interest" description="Disordered" evidence="1">
    <location>
        <begin position="67"/>
        <end position="157"/>
    </location>
</feature>
<feature type="compositionally biased region" description="Polar residues" evidence="1">
    <location>
        <begin position="125"/>
        <end position="157"/>
    </location>
</feature>
<organism evidence="2 3">
    <name type="scientific">Colletotrichum destructivum</name>
    <dbReference type="NCBI Taxonomy" id="34406"/>
    <lineage>
        <taxon>Eukaryota</taxon>
        <taxon>Fungi</taxon>
        <taxon>Dikarya</taxon>
        <taxon>Ascomycota</taxon>
        <taxon>Pezizomycotina</taxon>
        <taxon>Sordariomycetes</taxon>
        <taxon>Hypocreomycetidae</taxon>
        <taxon>Glomerellales</taxon>
        <taxon>Glomerellaceae</taxon>
        <taxon>Colletotrichum</taxon>
        <taxon>Colletotrichum destructivum species complex</taxon>
    </lineage>
</organism>
<dbReference type="AlphaFoldDB" id="A0AAX4IFM4"/>
<evidence type="ECO:0000256" key="1">
    <source>
        <dbReference type="SAM" id="MobiDB-lite"/>
    </source>
</evidence>
<evidence type="ECO:0000313" key="2">
    <source>
        <dbReference type="EMBL" id="WQF82144.1"/>
    </source>
</evidence>
<keyword evidence="3" id="KW-1185">Reference proteome</keyword>
<dbReference type="GeneID" id="87943661"/>
<reference evidence="3" key="1">
    <citation type="journal article" date="2023" name="bioRxiv">
        <title>Complete genome of the Medicago anthracnose fungus, Colletotrichum destructivum, reveals a mini-chromosome-like region within a core chromosome.</title>
        <authorList>
            <person name="Lapalu N."/>
            <person name="Simon A."/>
            <person name="Lu A."/>
            <person name="Plaumann P.-L."/>
            <person name="Amselem J."/>
            <person name="Pigne S."/>
            <person name="Auger A."/>
            <person name="Koch C."/>
            <person name="Dallery J.-F."/>
            <person name="O'Connell R.J."/>
        </authorList>
    </citation>
    <scope>NUCLEOTIDE SEQUENCE [LARGE SCALE GENOMIC DNA]</scope>
    <source>
        <strain evidence="3">CBS 520.97</strain>
    </source>
</reference>
<protein>
    <submittedName>
        <fullName evidence="2">Uncharacterized protein</fullName>
    </submittedName>
</protein>